<evidence type="ECO:0000259" key="6">
    <source>
        <dbReference type="Pfam" id="PF04932"/>
    </source>
</evidence>
<evidence type="ECO:0000313" key="7">
    <source>
        <dbReference type="EMBL" id="RJF71599.1"/>
    </source>
</evidence>
<comment type="caution">
    <text evidence="7">The sequence shown here is derived from an EMBL/GenBank/DDBJ whole genome shotgun (WGS) entry which is preliminary data.</text>
</comment>
<protein>
    <submittedName>
        <fullName evidence="7">O-antigen ligase domain-containing protein</fullName>
    </submittedName>
</protein>
<feature type="domain" description="O-antigen ligase-related" evidence="6">
    <location>
        <begin position="236"/>
        <end position="367"/>
    </location>
</feature>
<proteinExistence type="predicted"/>
<dbReference type="PANTHER" id="PTHR37422:SF13">
    <property type="entry name" value="LIPOPOLYSACCHARIDE BIOSYNTHESIS PROTEIN PA4999-RELATED"/>
    <property type="match status" value="1"/>
</dbReference>
<evidence type="ECO:0000256" key="5">
    <source>
        <dbReference type="SAM" id="Phobius"/>
    </source>
</evidence>
<evidence type="ECO:0000256" key="2">
    <source>
        <dbReference type="ARBA" id="ARBA00022692"/>
    </source>
</evidence>
<feature type="transmembrane region" description="Helical" evidence="5">
    <location>
        <begin position="151"/>
        <end position="169"/>
    </location>
</feature>
<dbReference type="GO" id="GO:0016874">
    <property type="term" value="F:ligase activity"/>
    <property type="evidence" value="ECO:0007669"/>
    <property type="project" value="UniProtKB-KW"/>
</dbReference>
<dbReference type="RefSeq" id="WP_119762933.1">
    <property type="nucleotide sequence ID" value="NZ_QYUJ01000014.1"/>
</dbReference>
<dbReference type="Pfam" id="PF04932">
    <property type="entry name" value="Wzy_C"/>
    <property type="match status" value="1"/>
</dbReference>
<dbReference type="Proteomes" id="UP000286287">
    <property type="component" value="Unassembled WGS sequence"/>
</dbReference>
<reference evidence="7 8" key="1">
    <citation type="submission" date="2018-09" db="EMBL/GenBank/DDBJ databases">
        <authorList>
            <person name="Zhu H."/>
        </authorList>
    </citation>
    <scope>NUCLEOTIDE SEQUENCE [LARGE SCALE GENOMIC DNA]</scope>
    <source>
        <strain evidence="7 8">K2S05-167</strain>
    </source>
</reference>
<dbReference type="InterPro" id="IPR007016">
    <property type="entry name" value="O-antigen_ligase-rel_domated"/>
</dbReference>
<keyword evidence="3 5" id="KW-1133">Transmembrane helix</keyword>
<sequence>MSQGARRRTDPVWPVTPPTLARTAPWLERAVTWLLGAFIGVQCFGLPLLGVGPWALWPTLADVLFWVALLCAALYRCPVQPYLRTVWGALLSVGALSVGSFLLLLVMRDGHLGVAGPFGVFQVFKLLQLLGVFWMAGRLSLGRDVLRSWEGAARVGFLVIVVTIIWTYFSPAIPQFFGDVLPRGRGASGPWESYYLHNERGLGTLGYNHAYVAAMVLLQGAFLMMLRPARNHTWILLGIVVACFLSGARAGLVGAVLFVLLEGLRTPLRSTLTVLAVGVAGLFAMPYLHADLNTLIARQATILDAGDTGNLAGRGDIWQTYLSGLSSDPFRLLLGSGMGSAVANNGSNAHMLVLQVLYETGVVGLTVMGLLFWLLFRQLGQLKTGRSGIAMNLLVGLWATSFAAETLYPNSAFGSFLPMLALVLVVALTPAHSETLQEPVTPVSGPRIVEWED</sequence>
<evidence type="ECO:0000256" key="4">
    <source>
        <dbReference type="ARBA" id="ARBA00023136"/>
    </source>
</evidence>
<accession>A0A418V698</accession>
<feature type="transmembrane region" description="Helical" evidence="5">
    <location>
        <begin position="55"/>
        <end position="75"/>
    </location>
</feature>
<keyword evidence="8" id="KW-1185">Reference proteome</keyword>
<dbReference type="AlphaFoldDB" id="A0A418V698"/>
<dbReference type="GO" id="GO:0016020">
    <property type="term" value="C:membrane"/>
    <property type="evidence" value="ECO:0007669"/>
    <property type="project" value="UniProtKB-SubCell"/>
</dbReference>
<feature type="transmembrane region" description="Helical" evidence="5">
    <location>
        <begin position="356"/>
        <end position="376"/>
    </location>
</feature>
<keyword evidence="2 5" id="KW-0812">Transmembrane</keyword>
<dbReference type="OrthoDB" id="68072at2"/>
<feature type="transmembrane region" description="Helical" evidence="5">
    <location>
        <begin position="209"/>
        <end position="226"/>
    </location>
</feature>
<feature type="transmembrane region" description="Helical" evidence="5">
    <location>
        <begin position="267"/>
        <end position="288"/>
    </location>
</feature>
<organism evidence="7 8">
    <name type="scientific">Deinococcus cavernae</name>
    <dbReference type="NCBI Taxonomy" id="2320857"/>
    <lineage>
        <taxon>Bacteria</taxon>
        <taxon>Thermotogati</taxon>
        <taxon>Deinococcota</taxon>
        <taxon>Deinococci</taxon>
        <taxon>Deinococcales</taxon>
        <taxon>Deinococcaceae</taxon>
        <taxon>Deinococcus</taxon>
    </lineage>
</organism>
<dbReference type="PANTHER" id="PTHR37422">
    <property type="entry name" value="TEICHURONIC ACID BIOSYNTHESIS PROTEIN TUAE"/>
    <property type="match status" value="1"/>
</dbReference>
<name>A0A418V698_9DEIO</name>
<keyword evidence="7" id="KW-0436">Ligase</keyword>
<gene>
    <name evidence="7" type="ORF">D3875_08450</name>
</gene>
<evidence type="ECO:0000256" key="3">
    <source>
        <dbReference type="ARBA" id="ARBA00022989"/>
    </source>
</evidence>
<feature type="transmembrane region" description="Helical" evidence="5">
    <location>
        <begin position="30"/>
        <end position="49"/>
    </location>
</feature>
<dbReference type="EMBL" id="QYUJ01000014">
    <property type="protein sequence ID" value="RJF71599.1"/>
    <property type="molecule type" value="Genomic_DNA"/>
</dbReference>
<feature type="transmembrane region" description="Helical" evidence="5">
    <location>
        <begin position="119"/>
        <end position="139"/>
    </location>
</feature>
<comment type="subcellular location">
    <subcellularLocation>
        <location evidence="1">Membrane</location>
        <topology evidence="1">Multi-pass membrane protein</topology>
    </subcellularLocation>
</comment>
<keyword evidence="4 5" id="KW-0472">Membrane</keyword>
<feature type="transmembrane region" description="Helical" evidence="5">
    <location>
        <begin position="233"/>
        <end position="261"/>
    </location>
</feature>
<feature type="transmembrane region" description="Helical" evidence="5">
    <location>
        <begin position="87"/>
        <end position="107"/>
    </location>
</feature>
<feature type="transmembrane region" description="Helical" evidence="5">
    <location>
        <begin position="415"/>
        <end position="433"/>
    </location>
</feature>
<evidence type="ECO:0000313" key="8">
    <source>
        <dbReference type="Proteomes" id="UP000286287"/>
    </source>
</evidence>
<dbReference type="InterPro" id="IPR051533">
    <property type="entry name" value="WaaL-like"/>
</dbReference>
<evidence type="ECO:0000256" key="1">
    <source>
        <dbReference type="ARBA" id="ARBA00004141"/>
    </source>
</evidence>